<comment type="caution">
    <text evidence="1">The sequence shown here is derived from an EMBL/GenBank/DDBJ whole genome shotgun (WGS) entry which is preliminary data.</text>
</comment>
<protein>
    <submittedName>
        <fullName evidence="1">Uncharacterized protein</fullName>
    </submittedName>
</protein>
<evidence type="ECO:0000313" key="2">
    <source>
        <dbReference type="Proteomes" id="UP001596175"/>
    </source>
</evidence>
<proteinExistence type="predicted"/>
<dbReference type="Proteomes" id="UP001596175">
    <property type="component" value="Unassembled WGS sequence"/>
</dbReference>
<sequence>MTRRFLPWWRTGAAALVTRADGPALPARAELPVEATVNALHTATVTARLYGPGEVIGLDPRQVIRTDPVEHTTDFEPNLFPLIEFDAPELPWAFTPATADAADQLRPWLVLVVVPRAAARGPAHDGRPLPVLALDDARSQLPDLAQSWAWAHLQVTGTEATPTILTGPDPARTLSRLLCPRRLAGDTAYVAAVVPAFAQGVAAGLGQPVDAGELRPAWGPTTTAVELPVLFSWEFATGPVGDFEELAARLRPHPLAADDLAGLPVTVTDQPAGVPDAGTIHVPGALGTGDDLPPDVEPEVLESLASLLEIPGPVAIPADLPLPLPAYGRWHAGQRVAPTPTGTKWFDQLTLHPAARAVAALGTRAVQERQEQLMASAWAQVGEVARLNRLLRHGQLAREATRVLHRRVVPLNGSSRDAAEALVLAGPARHRLLGIDGVRTVAEHIATSRVPEALFTAAARRVLRVRGPLGRRAGVSATDLVLRADERDGRPGAALVGQPPRLPPGTITIEPLGSEDELPRLCGLGPGWWLERPGPRATLGPVAELSAWFAPCDGPGPPPALLPDEQVWAVRDGLDPERTVTTKVRSRVRVPSTWVPRDPLEPVLVAPEFPTPMYRWVRDHAPDLLLPGIGEIPVDSVSLVGTNPWFSAAFLAGLNHEMARELLWRGYPTDQRGTCFRRFWDRSVAVPPLTGADLDDIRPLPDWPLEEPLERAGLPPGPRPASELVLLLRGELPHRYPRATIYATKAVWTTTAAGERVHALPAAPVEEHAVFGGTLGADVTFRGFAISPNQARGDDVEPGYYIVLQEQPTEARFGLDGSAPTVPTGTWGDLSWETVTVSASGHVALGGTDPIVVPPGGNPRGLHFSTATTAAHIAGVVEQRPYRVAVHAAVLLPREDT</sequence>
<gene>
    <name evidence="1" type="ORF">ACFPK1_27500</name>
</gene>
<name>A0ABV9ZL21_9PSEU</name>
<dbReference type="EMBL" id="JBHSKG010000020">
    <property type="protein sequence ID" value="MFC5142009.1"/>
    <property type="molecule type" value="Genomic_DNA"/>
</dbReference>
<organism evidence="1 2">
    <name type="scientific">Actinomycetospora rhizophila</name>
    <dbReference type="NCBI Taxonomy" id="1416876"/>
    <lineage>
        <taxon>Bacteria</taxon>
        <taxon>Bacillati</taxon>
        <taxon>Actinomycetota</taxon>
        <taxon>Actinomycetes</taxon>
        <taxon>Pseudonocardiales</taxon>
        <taxon>Pseudonocardiaceae</taxon>
        <taxon>Actinomycetospora</taxon>
    </lineage>
</organism>
<accession>A0ABV9ZL21</accession>
<dbReference type="RefSeq" id="WP_378024143.1">
    <property type="nucleotide sequence ID" value="NZ_JBHSKG010000020.1"/>
</dbReference>
<keyword evidence="2" id="KW-1185">Reference proteome</keyword>
<evidence type="ECO:0000313" key="1">
    <source>
        <dbReference type="EMBL" id="MFC5142009.1"/>
    </source>
</evidence>
<reference evidence="2" key="1">
    <citation type="journal article" date="2019" name="Int. J. Syst. Evol. Microbiol.">
        <title>The Global Catalogue of Microorganisms (GCM) 10K type strain sequencing project: providing services to taxonomists for standard genome sequencing and annotation.</title>
        <authorList>
            <consortium name="The Broad Institute Genomics Platform"/>
            <consortium name="The Broad Institute Genome Sequencing Center for Infectious Disease"/>
            <person name="Wu L."/>
            <person name="Ma J."/>
        </authorList>
    </citation>
    <scope>NUCLEOTIDE SEQUENCE [LARGE SCALE GENOMIC DNA]</scope>
    <source>
        <strain evidence="2">XZYJ18</strain>
    </source>
</reference>